<reference evidence="7 8" key="1">
    <citation type="submission" date="2022-11" db="EMBL/GenBank/DDBJ databases">
        <authorList>
            <person name="Caiyu Z."/>
        </authorList>
    </citation>
    <scope>NUCLEOTIDE SEQUENCE [LARGE SCALE GENOMIC DNA]</scope>
    <source>
        <strain evidence="7 8">YR-4</strain>
    </source>
</reference>
<gene>
    <name evidence="7" type="ORF">OUY18_09270</name>
</gene>
<dbReference type="EMBL" id="JAPOHA010000008">
    <property type="protein sequence ID" value="MCY1714444.1"/>
    <property type="molecule type" value="Genomic_DNA"/>
</dbReference>
<protein>
    <submittedName>
        <fullName evidence="7">Right-handed parallel beta-helix repeat-containing protein</fullName>
    </submittedName>
</protein>
<sequence>MYYVGKKFLSLLLVFTLVFSMTGLFDNQAFAASRIITVKQDGTGDYTTINDAAQTAQPGDTIVVYGGTYRETVTFPREGNGESSRITLKAASGQKPVITGSNVVTGWAKDSGSTYKLVKDSAYFGDFNPFATKWQAKGSSYSDYFSCGCVYINGTVMSQVFKQSDVYTTPNSWYADIKDSNTTISANFNELNPADKSNSTEINVRKQCITAKWNQGYITIDGLTITHGCGPKTIVFWQTAAKPMDGAIATNGGHNWIIQNCDVTQNRGVAIDYGNGSRMLELQNGGEPKLYGHHIIRYCNVHDNGTNGMMAYRGAYTEIYGNTLYNNNALNTGLLSEAYIKDVSGGFGINIHNNYFYSDQDWAVFPIWLDSECDGCRVSKNLFYCKGNGHGFTYVDSEVNHGWQMYDNNIFVGVGLHIMSASHNYFVNNLWLNIPSDTSRRSWPGIGKWGFVGSEGWDGYQRAMRVMEPGTLDVISTVNDPTSRFETYNRFNKMLNNIFFDNGLYSSSDSTEVSKEQYNSINTEVVLSKAPNVNPDYSGGSWSHPEVGELPIAWVEAKPDTVGKGTIMYGNECDYNVYYGGAQKIGYQYASARGYEADKNSKVVEGGTNSYQITATPDSFKLTLNVDGSCSSLNAPAITGAYLGNTELYQQLGYNFYAPDVNTDYFGNARDSKDTVVGPFANLKAGSNTFDLWPAASTNDNGGSHSHHSSSNSRKSDNGNPNKPDTTFVSDTTKDFQVNGAYQFRITSQNGAIPNFVLGTSGVFYYQLVKTDGNDYYFKLIPVGKSGAQTGIYVNGVKLLVATVGDTVPIVKSDTPARLNVRTGNTYIFKLTSDRKPVFLSGNSSVFQTQFVKASGTDYYFMVKAIGKPGTSAGFYINDSVTPSTVGTVT</sequence>
<feature type="region of interest" description="Disordered" evidence="4">
    <location>
        <begin position="694"/>
        <end position="731"/>
    </location>
</feature>
<accession>A0ABT4BU80</accession>
<feature type="compositionally biased region" description="Polar residues" evidence="4">
    <location>
        <begin position="721"/>
        <end position="731"/>
    </location>
</feature>
<dbReference type="RefSeq" id="WP_268058494.1">
    <property type="nucleotide sequence ID" value="NZ_JAPOHA010000008.1"/>
</dbReference>
<evidence type="ECO:0000256" key="2">
    <source>
        <dbReference type="ARBA" id="ARBA00022525"/>
    </source>
</evidence>
<dbReference type="InterPro" id="IPR012334">
    <property type="entry name" value="Pectin_lyas_fold"/>
</dbReference>
<name>A0ABT4BU80_9FIRM</name>
<keyword evidence="3 5" id="KW-0732">Signal</keyword>
<dbReference type="Gene3D" id="2.160.20.10">
    <property type="entry name" value="Single-stranded right-handed beta-helix, Pectin lyase-like"/>
    <property type="match status" value="2"/>
</dbReference>
<evidence type="ECO:0000313" key="8">
    <source>
        <dbReference type="Proteomes" id="UP001082703"/>
    </source>
</evidence>
<feature type="domain" description="Right handed beta helix" evidence="6">
    <location>
        <begin position="247"/>
        <end position="429"/>
    </location>
</feature>
<evidence type="ECO:0000256" key="3">
    <source>
        <dbReference type="ARBA" id="ARBA00022729"/>
    </source>
</evidence>
<dbReference type="SUPFAM" id="SSF51126">
    <property type="entry name" value="Pectin lyase-like"/>
    <property type="match status" value="1"/>
</dbReference>
<evidence type="ECO:0000256" key="1">
    <source>
        <dbReference type="ARBA" id="ARBA00004613"/>
    </source>
</evidence>
<evidence type="ECO:0000256" key="4">
    <source>
        <dbReference type="SAM" id="MobiDB-lite"/>
    </source>
</evidence>
<evidence type="ECO:0000259" key="6">
    <source>
        <dbReference type="Pfam" id="PF13229"/>
    </source>
</evidence>
<dbReference type="InterPro" id="IPR052052">
    <property type="entry name" value="Polysaccharide_Lyase_9"/>
</dbReference>
<comment type="subcellular location">
    <subcellularLocation>
        <location evidence="1">Secreted</location>
    </subcellularLocation>
</comment>
<feature type="signal peptide" evidence="5">
    <location>
        <begin position="1"/>
        <end position="31"/>
    </location>
</feature>
<dbReference type="Proteomes" id="UP001082703">
    <property type="component" value="Unassembled WGS sequence"/>
</dbReference>
<proteinExistence type="predicted"/>
<dbReference type="PANTHER" id="PTHR40088">
    <property type="entry name" value="PECTATE LYASE (EUROFUNG)"/>
    <property type="match status" value="1"/>
</dbReference>
<feature type="chain" id="PRO_5045485547" evidence="5">
    <location>
        <begin position="32"/>
        <end position="890"/>
    </location>
</feature>
<organism evidence="7 8">
    <name type="scientific">Caproiciproducens galactitolivorans</name>
    <dbReference type="NCBI Taxonomy" id="642589"/>
    <lineage>
        <taxon>Bacteria</taxon>
        <taxon>Bacillati</taxon>
        <taxon>Bacillota</taxon>
        <taxon>Clostridia</taxon>
        <taxon>Eubacteriales</taxon>
        <taxon>Acutalibacteraceae</taxon>
        <taxon>Caproiciproducens</taxon>
    </lineage>
</organism>
<comment type="caution">
    <text evidence="7">The sequence shown here is derived from an EMBL/GenBank/DDBJ whole genome shotgun (WGS) entry which is preliminary data.</text>
</comment>
<dbReference type="Pfam" id="PF13229">
    <property type="entry name" value="Beta_helix"/>
    <property type="match status" value="1"/>
</dbReference>
<evidence type="ECO:0000256" key="5">
    <source>
        <dbReference type="SAM" id="SignalP"/>
    </source>
</evidence>
<dbReference type="InterPro" id="IPR011050">
    <property type="entry name" value="Pectin_lyase_fold/virulence"/>
</dbReference>
<keyword evidence="2" id="KW-0964">Secreted</keyword>
<evidence type="ECO:0000313" key="7">
    <source>
        <dbReference type="EMBL" id="MCY1714444.1"/>
    </source>
</evidence>
<feature type="compositionally biased region" description="Low complexity" evidence="4">
    <location>
        <begin position="697"/>
        <end position="713"/>
    </location>
</feature>
<dbReference type="InterPro" id="IPR039448">
    <property type="entry name" value="Beta_helix"/>
</dbReference>
<dbReference type="PANTHER" id="PTHR40088:SF2">
    <property type="entry name" value="SECRETED SUGAR HYDROLASE"/>
    <property type="match status" value="1"/>
</dbReference>
<keyword evidence="8" id="KW-1185">Reference proteome</keyword>